<keyword evidence="1" id="KW-0812">Transmembrane</keyword>
<dbReference type="InterPro" id="IPR018247">
    <property type="entry name" value="EF_Hand_1_Ca_BS"/>
</dbReference>
<keyword evidence="4" id="KW-1185">Reference proteome</keyword>
<reference evidence="3 5" key="2">
    <citation type="submission" date="2019-06" db="EMBL/GenBank/DDBJ databases">
        <title>A comparative genomics study of ostrich specific Mycoplasmas.</title>
        <authorList>
            <person name="Botes A."/>
            <person name="Nel T."/>
        </authorList>
    </citation>
    <scope>NUCLEOTIDE SEQUENCE [LARGE SCALE GENOMIC DNA]</scope>
    <source>
        <strain evidence="3 5">Ms01</strain>
    </source>
</reference>
<feature type="transmembrane region" description="Helical" evidence="1">
    <location>
        <begin position="16"/>
        <end position="41"/>
    </location>
</feature>
<keyword evidence="1" id="KW-0472">Membrane</keyword>
<sequence length="664" mass="77700">MQNLKPIKTPRTRLPIWATILIVFVSLIALLSVGFISWYLVHNSLLLGSFFKPKVVFINNDDKQAETFNPKLLSETNSIQENPDFKYGNLTITEYPYTTNSNGQPVYFLGKEGRAMLNNEFLKRANYGPEINALNHVYINKVFDATKNLEINGVYFPQKFDLNLNIQAMLKEATSDPQSWPLARRVEMILPTLVHEYTHHIDNVYDRSIKNDDPLADNSLIYKLAPDPQSPARLNNANNAKFLKAFREALDYDAPKDYNNLTHPEFFEGLKRKPVFKYYTAYDLFKLANLPLTEEDEKRYDLLDKEDFYFNNNATSPVSLSEPVKLAQLRYLYSFEELVPRELLKMSFTTKNPFPPGPNYFAERLYFNTGNGNLFLTAFGDDVLRMLSFNEPRFGESRFRIFSTNWVFPQELNEYITADEEQPYANIGYQRLAKLFQAYIDLMGYGQVISYLGANNWKWAYGPNESILTDYQNLNFGGYLKIKKTDLDKENRLNHRFSFLIANPNNSNQYQQLNLHQSNYNFIAKKFWNATDSPRNVFTERSIYPRNPESEYDYIAYFSDSIDVANINSFAKNNRLHLKLWIDRNNNNRIEQSEVEDVLNNKVAKQYSEIEKKNARPITSYRKTFSIYPSDVKGLDYSYRIQIAEDKSQPADNPNRYYFSWTRY</sequence>
<dbReference type="OrthoDB" id="393673at2"/>
<dbReference type="EMBL" id="VFSY01000020">
    <property type="protein sequence ID" value="TPI02380.1"/>
    <property type="molecule type" value="Genomic_DNA"/>
</dbReference>
<organism evidence="2 4">
    <name type="scientific">Mycoplasma struthionis</name>
    <dbReference type="NCBI Taxonomy" id="538220"/>
    <lineage>
        <taxon>Bacteria</taxon>
        <taxon>Bacillati</taxon>
        <taxon>Mycoplasmatota</taxon>
        <taxon>Mollicutes</taxon>
        <taxon>Mycoplasmataceae</taxon>
        <taxon>Mycoplasma</taxon>
    </lineage>
</organism>
<dbReference type="Proteomes" id="UP000317904">
    <property type="component" value="Unassembled WGS sequence"/>
</dbReference>
<dbReference type="EMBL" id="CP034044">
    <property type="protein sequence ID" value="AZG68550.1"/>
    <property type="molecule type" value="Genomic_DNA"/>
</dbReference>
<keyword evidence="1" id="KW-1133">Transmembrane helix</keyword>
<dbReference type="InterPro" id="IPR054786">
    <property type="entry name" value="MYPU_1760-like"/>
</dbReference>
<dbReference type="PROSITE" id="PS00018">
    <property type="entry name" value="EF_HAND_1"/>
    <property type="match status" value="1"/>
</dbReference>
<dbReference type="KEGG" id="mstr:EGN60_01000"/>
<protein>
    <submittedName>
        <fullName evidence="2">Uncharacterized protein</fullName>
    </submittedName>
</protein>
<name>A0A3G8LI55_9MOLU</name>
<evidence type="ECO:0000313" key="3">
    <source>
        <dbReference type="EMBL" id="TPI02380.1"/>
    </source>
</evidence>
<evidence type="ECO:0000313" key="4">
    <source>
        <dbReference type="Proteomes" id="UP000275883"/>
    </source>
</evidence>
<dbReference type="Proteomes" id="UP000275883">
    <property type="component" value="Chromosome"/>
</dbReference>
<dbReference type="RefSeq" id="WP_124724245.1">
    <property type="nucleotide sequence ID" value="NZ_CP034044.1"/>
</dbReference>
<reference evidence="2 4" key="1">
    <citation type="submission" date="2018-11" db="EMBL/GenBank/DDBJ databases">
        <title>Genome sequence of Mycoplasma struthionis sp. nov.</title>
        <authorList>
            <person name="Spergser J."/>
        </authorList>
    </citation>
    <scope>NUCLEOTIDE SEQUENCE [LARGE SCALE GENOMIC DNA]</scope>
    <source>
        <strain evidence="2 4">237IA</strain>
    </source>
</reference>
<gene>
    <name evidence="2" type="ORF">EGN60_01000</name>
    <name evidence="3" type="ORF">FJM01_00840</name>
</gene>
<evidence type="ECO:0000313" key="2">
    <source>
        <dbReference type="EMBL" id="AZG68550.1"/>
    </source>
</evidence>
<evidence type="ECO:0000256" key="1">
    <source>
        <dbReference type="SAM" id="Phobius"/>
    </source>
</evidence>
<dbReference type="NCBIfam" id="NF045830">
    <property type="entry name" value="MYPU_1760_HExxH"/>
    <property type="match status" value="1"/>
</dbReference>
<accession>A0A3G8LI55</accession>
<dbReference type="AlphaFoldDB" id="A0A3G8LI55"/>
<evidence type="ECO:0000313" key="5">
    <source>
        <dbReference type="Proteomes" id="UP000317904"/>
    </source>
</evidence>
<proteinExistence type="predicted"/>
<accession>A0A502M2L7</accession>